<keyword evidence="5" id="KW-1185">Reference proteome</keyword>
<comment type="caution">
    <text evidence="4">The sequence shown here is derived from an EMBL/GenBank/DDBJ whole genome shotgun (WGS) entry which is preliminary data.</text>
</comment>
<dbReference type="InterPro" id="IPR013725">
    <property type="entry name" value="DNA_replication_fac_RFC1_C"/>
</dbReference>
<keyword evidence="1" id="KW-0235">DNA replication</keyword>
<dbReference type="Pfam" id="PF08519">
    <property type="entry name" value="RFC1"/>
    <property type="match status" value="1"/>
</dbReference>
<dbReference type="GO" id="GO:0005663">
    <property type="term" value="C:DNA replication factor C complex"/>
    <property type="evidence" value="ECO:0007669"/>
    <property type="project" value="InterPro"/>
</dbReference>
<dbReference type="GO" id="GO:0005634">
    <property type="term" value="C:nucleus"/>
    <property type="evidence" value="ECO:0007669"/>
    <property type="project" value="TreeGrafter"/>
</dbReference>
<dbReference type="PANTHER" id="PTHR23389:SF6">
    <property type="entry name" value="REPLICATION FACTOR C SUBUNIT 1"/>
    <property type="match status" value="1"/>
</dbReference>
<feature type="region of interest" description="Disordered" evidence="2">
    <location>
        <begin position="79"/>
        <end position="105"/>
    </location>
</feature>
<dbReference type="InterPro" id="IPR008921">
    <property type="entry name" value="DNA_pol3_clamp-load_cplx_C"/>
</dbReference>
<accession>A0AAU9N296</accession>
<protein>
    <recommendedName>
        <fullName evidence="3">DNA replication factor RFC1 C-terminal domain-containing protein</fullName>
    </recommendedName>
</protein>
<dbReference type="SUPFAM" id="SSF48019">
    <property type="entry name" value="post-AAA+ oligomerization domain-like"/>
    <property type="match status" value="1"/>
</dbReference>
<feature type="domain" description="DNA replication factor RFC1 C-terminal" evidence="3">
    <location>
        <begin position="177"/>
        <end position="232"/>
    </location>
</feature>
<dbReference type="EMBL" id="CAKMRJ010002223">
    <property type="protein sequence ID" value="CAH1427033.1"/>
    <property type="molecule type" value="Genomic_DNA"/>
</dbReference>
<evidence type="ECO:0000313" key="5">
    <source>
        <dbReference type="Proteomes" id="UP001157418"/>
    </source>
</evidence>
<dbReference type="PANTHER" id="PTHR23389">
    <property type="entry name" value="CHROMOSOME TRANSMISSION FIDELITY FACTOR 18"/>
    <property type="match status" value="1"/>
</dbReference>
<proteinExistence type="predicted"/>
<dbReference type="GO" id="GO:0003677">
    <property type="term" value="F:DNA binding"/>
    <property type="evidence" value="ECO:0007669"/>
    <property type="project" value="InterPro"/>
</dbReference>
<feature type="compositionally biased region" description="Polar residues" evidence="2">
    <location>
        <begin position="79"/>
        <end position="89"/>
    </location>
</feature>
<name>A0AAU9N296_9ASTR</name>
<organism evidence="4 5">
    <name type="scientific">Lactuca virosa</name>
    <dbReference type="NCBI Taxonomy" id="75947"/>
    <lineage>
        <taxon>Eukaryota</taxon>
        <taxon>Viridiplantae</taxon>
        <taxon>Streptophyta</taxon>
        <taxon>Embryophyta</taxon>
        <taxon>Tracheophyta</taxon>
        <taxon>Spermatophyta</taxon>
        <taxon>Magnoliopsida</taxon>
        <taxon>eudicotyledons</taxon>
        <taxon>Gunneridae</taxon>
        <taxon>Pentapetalae</taxon>
        <taxon>asterids</taxon>
        <taxon>campanulids</taxon>
        <taxon>Asterales</taxon>
        <taxon>Asteraceae</taxon>
        <taxon>Cichorioideae</taxon>
        <taxon>Cichorieae</taxon>
        <taxon>Lactucinae</taxon>
        <taxon>Lactuca</taxon>
    </lineage>
</organism>
<dbReference type="AlphaFoldDB" id="A0AAU9N296"/>
<reference evidence="4 5" key="1">
    <citation type="submission" date="2022-01" db="EMBL/GenBank/DDBJ databases">
        <authorList>
            <person name="Xiong W."/>
            <person name="Schranz E."/>
        </authorList>
    </citation>
    <scope>NUCLEOTIDE SEQUENCE [LARGE SCALE GENOMIC DNA]</scope>
</reference>
<evidence type="ECO:0000313" key="4">
    <source>
        <dbReference type="EMBL" id="CAH1427033.1"/>
    </source>
</evidence>
<evidence type="ECO:0000256" key="2">
    <source>
        <dbReference type="SAM" id="MobiDB-lite"/>
    </source>
</evidence>
<sequence>MRTRPDDATTPISCQAFISDIDTAVDSTPADDSIIGKIFDFHHRWTIFTGRMRQNETSPLPTHNRVKINIHGSYLPFSQSNSAATSPSVPRSPGRPDNLPSPGSKWKKGKLLGRVMKKLRMDERFDLSMSDTDLVPILIQENYINYRPSIAGKDDNGVKRLNLIAHVADSIASGDIIKDEGVEKVVEFMDAYSISQEDFESLMLMSKFQGRPNLLEGVQPAVKAALTKAYNKGSKTRVIRIADLITLPGINKAPKNGFKQC</sequence>
<dbReference type="GO" id="GO:0003689">
    <property type="term" value="F:DNA clamp loader activity"/>
    <property type="evidence" value="ECO:0007669"/>
    <property type="project" value="InterPro"/>
</dbReference>
<dbReference type="GO" id="GO:0005524">
    <property type="term" value="F:ATP binding"/>
    <property type="evidence" value="ECO:0007669"/>
    <property type="project" value="InterPro"/>
</dbReference>
<dbReference type="GO" id="GO:0006260">
    <property type="term" value="P:DNA replication"/>
    <property type="evidence" value="ECO:0007669"/>
    <property type="project" value="UniProtKB-KW"/>
</dbReference>
<evidence type="ECO:0000256" key="1">
    <source>
        <dbReference type="ARBA" id="ARBA00022705"/>
    </source>
</evidence>
<gene>
    <name evidence="4" type="ORF">LVIROSA_LOCUS14077</name>
</gene>
<dbReference type="Gene3D" id="1.20.272.10">
    <property type="match status" value="1"/>
</dbReference>
<evidence type="ECO:0000259" key="3">
    <source>
        <dbReference type="Pfam" id="PF08519"/>
    </source>
</evidence>
<dbReference type="Proteomes" id="UP001157418">
    <property type="component" value="Unassembled WGS sequence"/>
</dbReference>